<gene>
    <name evidence="2" type="ORF">GCM10023351_22120</name>
</gene>
<dbReference type="InterPro" id="IPR006626">
    <property type="entry name" value="PbH1"/>
</dbReference>
<keyword evidence="3" id="KW-1185">Reference proteome</keyword>
<evidence type="ECO:0000259" key="1">
    <source>
        <dbReference type="Pfam" id="PF13229"/>
    </source>
</evidence>
<dbReference type="SMART" id="SM00710">
    <property type="entry name" value="PbH1"/>
    <property type="match status" value="2"/>
</dbReference>
<dbReference type="Gene3D" id="2.160.20.10">
    <property type="entry name" value="Single-stranded right-handed beta-helix, Pectin lyase-like"/>
    <property type="match status" value="1"/>
</dbReference>
<sequence>MVESNTITRAGEYGIYGRDSYGRFVLVGNNILDTIPPEGTGATRGAGIVIDAWSADEMPLSVTINGNTIDGVARSCIDVRNARSVTISGNTLRTVGSKTNPDGTIRPGQATQRVGVYVGGLNALTVVAVVGNTIADQRGAASAMFFGISIPAGAGARVVEGNAVFGAENGNNLP</sequence>
<organism evidence="2 3">
    <name type="scientific">Microbacterium gilvum</name>
    <dbReference type="NCBI Taxonomy" id="1336204"/>
    <lineage>
        <taxon>Bacteria</taxon>
        <taxon>Bacillati</taxon>
        <taxon>Actinomycetota</taxon>
        <taxon>Actinomycetes</taxon>
        <taxon>Micrococcales</taxon>
        <taxon>Microbacteriaceae</taxon>
        <taxon>Microbacterium</taxon>
    </lineage>
</organism>
<dbReference type="InterPro" id="IPR012334">
    <property type="entry name" value="Pectin_lyas_fold"/>
</dbReference>
<dbReference type="SUPFAM" id="SSF51126">
    <property type="entry name" value="Pectin lyase-like"/>
    <property type="match status" value="1"/>
</dbReference>
<evidence type="ECO:0000313" key="2">
    <source>
        <dbReference type="EMBL" id="GAA4776932.1"/>
    </source>
</evidence>
<evidence type="ECO:0000313" key="3">
    <source>
        <dbReference type="Proteomes" id="UP001501645"/>
    </source>
</evidence>
<comment type="caution">
    <text evidence="2">The sequence shown here is derived from an EMBL/GenBank/DDBJ whole genome shotgun (WGS) entry which is preliminary data.</text>
</comment>
<accession>A0ABP9A999</accession>
<feature type="domain" description="Right handed beta helix" evidence="1">
    <location>
        <begin position="2"/>
        <end position="92"/>
    </location>
</feature>
<dbReference type="Pfam" id="PF13229">
    <property type="entry name" value="Beta_helix"/>
    <property type="match status" value="1"/>
</dbReference>
<name>A0ABP9A999_9MICO</name>
<dbReference type="InterPro" id="IPR011050">
    <property type="entry name" value="Pectin_lyase_fold/virulence"/>
</dbReference>
<dbReference type="Proteomes" id="UP001501645">
    <property type="component" value="Unassembled WGS sequence"/>
</dbReference>
<proteinExistence type="predicted"/>
<dbReference type="EMBL" id="BAABKO010000003">
    <property type="protein sequence ID" value="GAA4776932.1"/>
    <property type="molecule type" value="Genomic_DNA"/>
</dbReference>
<reference evidence="3" key="1">
    <citation type="journal article" date="2019" name="Int. J. Syst. Evol. Microbiol.">
        <title>The Global Catalogue of Microorganisms (GCM) 10K type strain sequencing project: providing services to taxonomists for standard genome sequencing and annotation.</title>
        <authorList>
            <consortium name="The Broad Institute Genomics Platform"/>
            <consortium name="The Broad Institute Genome Sequencing Center for Infectious Disease"/>
            <person name="Wu L."/>
            <person name="Ma J."/>
        </authorList>
    </citation>
    <scope>NUCLEOTIDE SEQUENCE [LARGE SCALE GENOMIC DNA]</scope>
    <source>
        <strain evidence="3">JCM 18537</strain>
    </source>
</reference>
<protein>
    <recommendedName>
        <fullName evidence="1">Right handed beta helix domain-containing protein</fullName>
    </recommendedName>
</protein>
<dbReference type="InterPro" id="IPR039448">
    <property type="entry name" value="Beta_helix"/>
</dbReference>